<dbReference type="EMBL" id="IACT01005639">
    <property type="protein sequence ID" value="LAC24788.1"/>
    <property type="molecule type" value="mRNA"/>
</dbReference>
<dbReference type="PANTHER" id="PTHR23090:SF9">
    <property type="entry name" value="GLUTAMINE-DEPENDENT NAD(+) SYNTHETASE"/>
    <property type="match status" value="1"/>
</dbReference>
<feature type="region of interest" description="Disordered" evidence="11">
    <location>
        <begin position="701"/>
        <end position="748"/>
    </location>
</feature>
<dbReference type="Gene3D" id="3.60.110.10">
    <property type="entry name" value="Carbon-nitrogen hydrolase"/>
    <property type="match status" value="1"/>
</dbReference>
<feature type="region of interest" description="Disordered" evidence="11">
    <location>
        <begin position="780"/>
        <end position="849"/>
    </location>
</feature>
<dbReference type="CDD" id="cd00553">
    <property type="entry name" value="NAD_synthase"/>
    <property type="match status" value="1"/>
</dbReference>
<dbReference type="Pfam" id="PF00795">
    <property type="entry name" value="CN_hydrolase"/>
    <property type="match status" value="1"/>
</dbReference>
<evidence type="ECO:0000256" key="2">
    <source>
        <dbReference type="ARBA" id="ARBA00007145"/>
    </source>
</evidence>
<comment type="similarity">
    <text evidence="2">In the C-terminal section; belongs to the NAD synthetase family.</text>
</comment>
<dbReference type="InterPro" id="IPR003694">
    <property type="entry name" value="NAD_synthase"/>
</dbReference>
<dbReference type="GO" id="GO:0004359">
    <property type="term" value="F:glutaminase activity"/>
    <property type="evidence" value="ECO:0007669"/>
    <property type="project" value="InterPro"/>
</dbReference>
<proteinExistence type="evidence at transcript level"/>
<keyword evidence="6" id="KW-0547">Nucleotide-binding</keyword>
<comment type="catalytic activity">
    <reaction evidence="10">
        <text>deamido-NAD(+) + L-glutamine + ATP + H2O = L-glutamate + AMP + diphosphate + NAD(+) + H(+)</text>
        <dbReference type="Rhea" id="RHEA:24384"/>
        <dbReference type="ChEBI" id="CHEBI:15377"/>
        <dbReference type="ChEBI" id="CHEBI:15378"/>
        <dbReference type="ChEBI" id="CHEBI:29985"/>
        <dbReference type="ChEBI" id="CHEBI:30616"/>
        <dbReference type="ChEBI" id="CHEBI:33019"/>
        <dbReference type="ChEBI" id="CHEBI:57540"/>
        <dbReference type="ChEBI" id="CHEBI:58359"/>
        <dbReference type="ChEBI" id="CHEBI:58437"/>
        <dbReference type="ChEBI" id="CHEBI:456215"/>
        <dbReference type="EC" id="6.3.5.1"/>
    </reaction>
</comment>
<evidence type="ECO:0000256" key="11">
    <source>
        <dbReference type="SAM" id="MobiDB-lite"/>
    </source>
</evidence>
<dbReference type="PROSITE" id="PS50263">
    <property type="entry name" value="CN_HYDROLASE"/>
    <property type="match status" value="1"/>
</dbReference>
<dbReference type="InterPro" id="IPR014729">
    <property type="entry name" value="Rossmann-like_a/b/a_fold"/>
</dbReference>
<evidence type="ECO:0000256" key="8">
    <source>
        <dbReference type="ARBA" id="ARBA00023027"/>
    </source>
</evidence>
<evidence type="ECO:0000256" key="7">
    <source>
        <dbReference type="ARBA" id="ARBA00022840"/>
    </source>
</evidence>
<feature type="compositionally biased region" description="Polar residues" evidence="11">
    <location>
        <begin position="731"/>
        <end position="746"/>
    </location>
</feature>
<evidence type="ECO:0000256" key="5">
    <source>
        <dbReference type="ARBA" id="ARBA00022598"/>
    </source>
</evidence>
<dbReference type="FunFam" id="3.60.110.10:FF:000003">
    <property type="entry name" value="Glutamine-dependent NAD(+) synthetase"/>
    <property type="match status" value="1"/>
</dbReference>
<evidence type="ECO:0000313" key="13">
    <source>
        <dbReference type="EMBL" id="LAC24788.1"/>
    </source>
</evidence>
<feature type="compositionally biased region" description="Polar residues" evidence="11">
    <location>
        <begin position="840"/>
        <end position="849"/>
    </location>
</feature>
<evidence type="ECO:0000256" key="9">
    <source>
        <dbReference type="ARBA" id="ARBA00030681"/>
    </source>
</evidence>
<dbReference type="InterPro" id="IPR022310">
    <property type="entry name" value="NAD/GMP_synthase"/>
</dbReference>
<dbReference type="EC" id="6.3.5.1" evidence="3"/>
<dbReference type="HAMAP" id="MF_02090">
    <property type="entry name" value="NadE_glutamine_dep"/>
    <property type="match status" value="1"/>
</dbReference>
<accession>A0A6A7G1H9</accession>
<comment type="pathway">
    <text evidence="1">Cofactor biosynthesis; NAD(+) biosynthesis; NAD(+) from deamido-NAD(+) (L-Gln route): step 1/1.</text>
</comment>
<evidence type="ECO:0000256" key="1">
    <source>
        <dbReference type="ARBA" id="ARBA00005188"/>
    </source>
</evidence>
<dbReference type="GO" id="GO:0005524">
    <property type="term" value="F:ATP binding"/>
    <property type="evidence" value="ECO:0007669"/>
    <property type="project" value="UniProtKB-KW"/>
</dbReference>
<dbReference type="SUPFAM" id="SSF56317">
    <property type="entry name" value="Carbon-nitrogen hydrolase"/>
    <property type="match status" value="1"/>
</dbReference>
<dbReference type="FunFam" id="3.40.50.620:FF:000036">
    <property type="entry name" value="Glutamine-dependent NAD(+) synthetase"/>
    <property type="match status" value="1"/>
</dbReference>
<protein>
    <recommendedName>
        <fullName evidence="4">Glutamine-dependent NAD(+) synthetase</fullName>
        <ecNumber evidence="3">6.3.5.1</ecNumber>
    </recommendedName>
    <alternativeName>
        <fullName evidence="9">NAD(+) synthase [glutamine-hydrolyzing]</fullName>
    </alternativeName>
</protein>
<dbReference type="UniPathway" id="UPA00253">
    <property type="reaction ID" value="UER00334"/>
</dbReference>
<feature type="compositionally biased region" description="Polar residues" evidence="11">
    <location>
        <begin position="784"/>
        <end position="809"/>
    </location>
</feature>
<dbReference type="GO" id="GO:0005737">
    <property type="term" value="C:cytoplasm"/>
    <property type="evidence" value="ECO:0007669"/>
    <property type="project" value="InterPro"/>
</dbReference>
<dbReference type="SUPFAM" id="SSF52402">
    <property type="entry name" value="Adenine nucleotide alpha hydrolases-like"/>
    <property type="match status" value="1"/>
</dbReference>
<dbReference type="Pfam" id="PF02540">
    <property type="entry name" value="NAD_synthase"/>
    <property type="match status" value="1"/>
</dbReference>
<keyword evidence="7" id="KW-0067">ATP-binding</keyword>
<dbReference type="PANTHER" id="PTHR23090">
    <property type="entry name" value="NH 3 /GLUTAMINE-DEPENDENT NAD + SYNTHETASE"/>
    <property type="match status" value="1"/>
</dbReference>
<evidence type="ECO:0000259" key="12">
    <source>
        <dbReference type="PROSITE" id="PS50263"/>
    </source>
</evidence>
<feature type="domain" description="CN hydrolase" evidence="12">
    <location>
        <begin position="5"/>
        <end position="275"/>
    </location>
</feature>
<sequence length="849" mass="93426">MGRKVIVASCSLNQWALDYHHNMSTIVESIQQAKTLGAMYRTGPELEITGYSCADHYYESDTVLHAWEVMVELLRNKACFGILYDVGMPVRHKNVLYNCRIVVLNGKILLIRPKLLLCDDGNYRESRWFTAWTKIRAVEDHFLPRMVQRVTGQKSVVFGDAVLSTHDTCIGYEICEELWNPSSSHIGMSLDGVEIIMNASGSYREMRKSWQSLEYIKTATAKCGGCYVFANLKGCDGDRVHFAGDATIAVNGKVVARTQPFQLTEVDVITAAVDLEDIRIYRHMIRSRCAVASQSPSYPRVQVDFSLSSDSDLFLPSCVEIPVILPTPEEEILYGPACWLWDYLRRSGQGGFLLALSGGMDSSSTATIVYSMCSLIVKAVTNGEQQVLDDVRRIVSQKEYVPSDPRELCGLLFHTVYMGTENSSQETKRLAKTLAQQIGSYHLSISVDTVVSAVLGVFSVTTGHLPKFRANGGTERENVALQNIQARVRMITAYLFAQLVLWVRGRPGGLLVLGSGNVDEALRGYMTKYDCSSADINPIGGFSKIDLRSFLRLATEKLQLPVLAEVLSARPTAELEPLQEGRVVQTDEQDMGMTYEELSIYGKLRKIEGCGPYSMFCKLIHLWRDLTPAQVAEKVKFFFRYYSVNRHKMTVLTPAYHAETYSPDDNRFDHRPFLYNYRWTWQFLSIDAAVKKIGEGFASGGATSQRSGGAEGGGAGKQHDAAGGSGGAASTNKKTASTQPALTTVSEAPRQGIQVSVLSESTEPSSVARVTVPATATTTQAVTDESSNSGTDSSYHSCRSTLRQNNSNETTADGSGGTTVGGSSLTCKEEVDTRQLVDQPHNSQVLATQ</sequence>
<keyword evidence="8" id="KW-0520">NAD</keyword>
<dbReference type="CDD" id="cd07570">
    <property type="entry name" value="GAT_Gln-NAD-synth"/>
    <property type="match status" value="1"/>
</dbReference>
<dbReference type="GO" id="GO:0003952">
    <property type="term" value="F:NAD+ synthase (glutamine-hydrolyzing) activity"/>
    <property type="evidence" value="ECO:0007669"/>
    <property type="project" value="UniProtKB-EC"/>
</dbReference>
<evidence type="ECO:0000256" key="4">
    <source>
        <dbReference type="ARBA" id="ARBA00017309"/>
    </source>
</evidence>
<dbReference type="InterPro" id="IPR014445">
    <property type="entry name" value="Gln-dep_NAD_synthase"/>
</dbReference>
<evidence type="ECO:0000256" key="10">
    <source>
        <dbReference type="ARBA" id="ARBA00052340"/>
    </source>
</evidence>
<dbReference type="InterPro" id="IPR003010">
    <property type="entry name" value="C-N_Hydrolase"/>
</dbReference>
<dbReference type="GO" id="GO:0009435">
    <property type="term" value="P:NAD+ biosynthetic process"/>
    <property type="evidence" value="ECO:0007669"/>
    <property type="project" value="UniProtKB-UniPathway"/>
</dbReference>
<organism evidence="13">
    <name type="scientific">Hirondellea gigas</name>
    <dbReference type="NCBI Taxonomy" id="1518452"/>
    <lineage>
        <taxon>Eukaryota</taxon>
        <taxon>Metazoa</taxon>
        <taxon>Ecdysozoa</taxon>
        <taxon>Arthropoda</taxon>
        <taxon>Crustacea</taxon>
        <taxon>Multicrustacea</taxon>
        <taxon>Malacostraca</taxon>
        <taxon>Eumalacostraca</taxon>
        <taxon>Peracarida</taxon>
        <taxon>Amphipoda</taxon>
        <taxon>Amphilochidea</taxon>
        <taxon>Lysianassida</taxon>
        <taxon>Lysianassidira</taxon>
        <taxon>Lysianassoidea</taxon>
        <taxon>Lysianassidae</taxon>
        <taxon>Hirondellea</taxon>
    </lineage>
</organism>
<name>A0A6A7G1H9_9CRUS</name>
<dbReference type="NCBIfam" id="TIGR00552">
    <property type="entry name" value="nadE"/>
    <property type="match status" value="1"/>
</dbReference>
<evidence type="ECO:0000256" key="3">
    <source>
        <dbReference type="ARBA" id="ARBA00012743"/>
    </source>
</evidence>
<dbReference type="Gene3D" id="3.40.50.620">
    <property type="entry name" value="HUPs"/>
    <property type="match status" value="1"/>
</dbReference>
<reference evidence="13" key="1">
    <citation type="submission" date="2017-11" db="EMBL/GenBank/DDBJ databases">
        <title>The sensing device of the deep-sea amphipod.</title>
        <authorList>
            <person name="Kobayashi H."/>
            <person name="Nagahama T."/>
            <person name="Arai W."/>
            <person name="Sasagawa Y."/>
            <person name="Umeda M."/>
            <person name="Hayashi T."/>
            <person name="Nikaido I."/>
            <person name="Watanabe H."/>
            <person name="Oguri K."/>
            <person name="Kitazato H."/>
            <person name="Fujioka K."/>
            <person name="Kido Y."/>
            <person name="Takami H."/>
        </authorList>
    </citation>
    <scope>NUCLEOTIDE SEQUENCE</scope>
    <source>
        <tissue evidence="13">Whole body</tissue>
    </source>
</reference>
<dbReference type="AlphaFoldDB" id="A0A6A7G1H9"/>
<evidence type="ECO:0000256" key="6">
    <source>
        <dbReference type="ARBA" id="ARBA00022741"/>
    </source>
</evidence>
<dbReference type="InterPro" id="IPR036526">
    <property type="entry name" value="C-N_Hydrolase_sf"/>
</dbReference>
<keyword evidence="5" id="KW-0436">Ligase</keyword>